<feature type="non-terminal residue" evidence="3">
    <location>
        <position position="1"/>
    </location>
</feature>
<evidence type="ECO:0000313" key="3">
    <source>
        <dbReference type="EMBL" id="CAF1632767.1"/>
    </source>
</evidence>
<reference evidence="3" key="1">
    <citation type="submission" date="2021-02" db="EMBL/GenBank/DDBJ databases">
        <authorList>
            <person name="Nowell W R."/>
        </authorList>
    </citation>
    <scope>NUCLEOTIDE SEQUENCE</scope>
</reference>
<feature type="domain" description="HAT C-terminal dimerisation" evidence="2">
    <location>
        <begin position="97"/>
        <end position="132"/>
    </location>
</feature>
<dbReference type="Proteomes" id="UP000663828">
    <property type="component" value="Unassembled WGS sequence"/>
</dbReference>
<dbReference type="Pfam" id="PF05699">
    <property type="entry name" value="Dimer_Tnp_hAT"/>
    <property type="match status" value="1"/>
</dbReference>
<evidence type="ECO:0000313" key="4">
    <source>
        <dbReference type="Proteomes" id="UP000663828"/>
    </source>
</evidence>
<dbReference type="AlphaFoldDB" id="A0A816DGN8"/>
<dbReference type="SUPFAM" id="SSF53098">
    <property type="entry name" value="Ribonuclease H-like"/>
    <property type="match status" value="1"/>
</dbReference>
<evidence type="ECO:0000256" key="1">
    <source>
        <dbReference type="SAM" id="MobiDB-lite"/>
    </source>
</evidence>
<dbReference type="EMBL" id="CAJNOR010008403">
    <property type="protein sequence ID" value="CAF1632767.1"/>
    <property type="molecule type" value="Genomic_DNA"/>
</dbReference>
<sequence>MKFFTKRAQQLLNSMFQVDDIHVIGAFLHPNYKTLRFTTSTQIDYCHQACRNATVPDGVDNEQDEETPDGKPKEKRQNLFMESLMDYNMEVKRKKVNSAAVEREFSAAGQIVSQRRSTIDPSTVNNILFLRSIENNRMKMPIVPPVPVPYVTFYRVLYDTGTIILNIYNASQFTISLE</sequence>
<gene>
    <name evidence="3" type="ORF">XAT740_LOCUS51939</name>
</gene>
<comment type="caution">
    <text evidence="3">The sequence shown here is derived from an EMBL/GenBank/DDBJ whole genome shotgun (WGS) entry which is preliminary data.</text>
</comment>
<name>A0A816DGN8_ADIRI</name>
<dbReference type="GO" id="GO:0046983">
    <property type="term" value="F:protein dimerization activity"/>
    <property type="evidence" value="ECO:0007669"/>
    <property type="project" value="InterPro"/>
</dbReference>
<organism evidence="3 4">
    <name type="scientific">Adineta ricciae</name>
    <name type="common">Rotifer</name>
    <dbReference type="NCBI Taxonomy" id="249248"/>
    <lineage>
        <taxon>Eukaryota</taxon>
        <taxon>Metazoa</taxon>
        <taxon>Spiralia</taxon>
        <taxon>Gnathifera</taxon>
        <taxon>Rotifera</taxon>
        <taxon>Eurotatoria</taxon>
        <taxon>Bdelloidea</taxon>
        <taxon>Adinetida</taxon>
        <taxon>Adinetidae</taxon>
        <taxon>Adineta</taxon>
    </lineage>
</organism>
<dbReference type="InterPro" id="IPR008906">
    <property type="entry name" value="HATC_C_dom"/>
</dbReference>
<evidence type="ECO:0000259" key="2">
    <source>
        <dbReference type="Pfam" id="PF05699"/>
    </source>
</evidence>
<dbReference type="InterPro" id="IPR012337">
    <property type="entry name" value="RNaseH-like_sf"/>
</dbReference>
<feature type="region of interest" description="Disordered" evidence="1">
    <location>
        <begin position="54"/>
        <end position="74"/>
    </location>
</feature>
<accession>A0A816DGN8</accession>
<protein>
    <recommendedName>
        <fullName evidence="2">HAT C-terminal dimerisation domain-containing protein</fullName>
    </recommendedName>
</protein>
<proteinExistence type="predicted"/>
<keyword evidence="4" id="KW-1185">Reference proteome</keyword>